<geneLocation type="plasmid" evidence="8">
    <name>pdy25-e</name>
</geneLocation>
<comment type="cofactor">
    <cofactor evidence="1">
        <name>Zn(2+)</name>
        <dbReference type="ChEBI" id="CHEBI:29105"/>
    </cofactor>
</comment>
<dbReference type="EMBL" id="CP021409">
    <property type="protein sequence ID" value="ATI44018.1"/>
    <property type="molecule type" value="Genomic_DNA"/>
</dbReference>
<keyword evidence="5" id="KW-0560">Oxidoreductase</keyword>
<dbReference type="SUPFAM" id="SSF51735">
    <property type="entry name" value="NAD(P)-binding Rossmann-fold domains"/>
    <property type="match status" value="1"/>
</dbReference>
<evidence type="ECO:0000256" key="3">
    <source>
        <dbReference type="ARBA" id="ARBA00022723"/>
    </source>
</evidence>
<evidence type="ECO:0000313" key="8">
    <source>
        <dbReference type="Proteomes" id="UP000219050"/>
    </source>
</evidence>
<proteinExistence type="inferred from homology"/>
<dbReference type="AlphaFoldDB" id="A0A291M5C3"/>
<dbReference type="Gene3D" id="3.40.50.720">
    <property type="entry name" value="NAD(P)-binding Rossmann-like Domain"/>
    <property type="match status" value="1"/>
</dbReference>
<dbReference type="OrthoDB" id="9809185at2"/>
<dbReference type="PANTHER" id="PTHR43161:SF23">
    <property type="entry name" value="(R,R)-BUTANEDIOL DEHYDROGENASE-RELATED"/>
    <property type="match status" value="1"/>
</dbReference>
<dbReference type="PANTHER" id="PTHR43161">
    <property type="entry name" value="SORBITOL DEHYDROGENASE"/>
    <property type="match status" value="1"/>
</dbReference>
<keyword evidence="8" id="KW-1185">Reference proteome</keyword>
<dbReference type="InterPro" id="IPR011032">
    <property type="entry name" value="GroES-like_sf"/>
</dbReference>
<dbReference type="GO" id="GO:0005737">
    <property type="term" value="C:cytoplasm"/>
    <property type="evidence" value="ECO:0007669"/>
    <property type="project" value="TreeGrafter"/>
</dbReference>
<dbReference type="Proteomes" id="UP000219050">
    <property type="component" value="Plasmid pDY25-E"/>
</dbReference>
<dbReference type="PROSITE" id="PS00059">
    <property type="entry name" value="ADH_ZINC"/>
    <property type="match status" value="1"/>
</dbReference>
<dbReference type="InterPro" id="IPR013154">
    <property type="entry name" value="ADH-like_N"/>
</dbReference>
<dbReference type="Pfam" id="PF08240">
    <property type="entry name" value="ADH_N"/>
    <property type="match status" value="1"/>
</dbReference>
<comment type="similarity">
    <text evidence="2">Belongs to the zinc-containing alcohol dehydrogenase family.</text>
</comment>
<organism evidence="7 8">
    <name type="scientific">Pacificitalea manganoxidans</name>
    <dbReference type="NCBI Taxonomy" id="1411902"/>
    <lineage>
        <taxon>Bacteria</taxon>
        <taxon>Pseudomonadati</taxon>
        <taxon>Pseudomonadota</taxon>
        <taxon>Alphaproteobacteria</taxon>
        <taxon>Rhodobacterales</taxon>
        <taxon>Paracoccaceae</taxon>
        <taxon>Pacificitalea</taxon>
    </lineage>
</organism>
<gene>
    <name evidence="7" type="ORF">CBW24_17675</name>
</gene>
<feature type="domain" description="Alcohol dehydrogenase-like N-terminal" evidence="6">
    <location>
        <begin position="26"/>
        <end position="133"/>
    </location>
</feature>
<dbReference type="GO" id="GO:0000721">
    <property type="term" value="F:(R,R)-butanediol dehydrogenase activity"/>
    <property type="evidence" value="ECO:0007669"/>
    <property type="project" value="TreeGrafter"/>
</dbReference>
<keyword evidence="7" id="KW-0614">Plasmid</keyword>
<dbReference type="GO" id="GO:0034079">
    <property type="term" value="P:butanediol biosynthetic process"/>
    <property type="evidence" value="ECO:0007669"/>
    <property type="project" value="TreeGrafter"/>
</dbReference>
<protein>
    <submittedName>
        <fullName evidence="7">Dehydrogenase</fullName>
    </submittedName>
</protein>
<sequence length="334" mass="34288">MDAVRLHGVADLRYESVPPPPAPAQAEVTLAVSVAGICGSDLHNYRTGAWISRAPSVAGHEFTGTVMQVGADVAHVAAGDRVIVDSRWTCGTCAACRAGVGQVCEKLGFLGEIIDGGFARQVTLPARNVLKAPAGVADRHLAMAEPLAVALHALNLMALPAGAELVVTGCGPIGALVTLLATRAGHPVRILDRNEARSAVVARATGARVTDLDALASRAYRYAIDTTGNAPVITGLVAQIGGASRLGLVGIGAAAQIIDPVHLVEREIALIGCHAFGDELATIGDMLPALAPHLDPFIAETISLAQVPAAYDRLLAGDADGIKTLIQIGEDHGH</sequence>
<keyword evidence="3" id="KW-0479">Metal-binding</keyword>
<keyword evidence="4" id="KW-0862">Zinc</keyword>
<accession>A0A291M5C3</accession>
<dbReference type="SUPFAM" id="SSF50129">
    <property type="entry name" value="GroES-like"/>
    <property type="match status" value="1"/>
</dbReference>
<evidence type="ECO:0000259" key="6">
    <source>
        <dbReference type="Pfam" id="PF08240"/>
    </source>
</evidence>
<dbReference type="InterPro" id="IPR002328">
    <property type="entry name" value="ADH_Zn_CS"/>
</dbReference>
<dbReference type="InterPro" id="IPR036291">
    <property type="entry name" value="NAD(P)-bd_dom_sf"/>
</dbReference>
<evidence type="ECO:0000256" key="2">
    <source>
        <dbReference type="ARBA" id="ARBA00008072"/>
    </source>
</evidence>
<dbReference type="RefSeq" id="WP_097374612.1">
    <property type="nucleotide sequence ID" value="NZ_CP021409.1"/>
</dbReference>
<name>A0A291M5C3_9RHOB</name>
<dbReference type="KEGG" id="cmag:CBW24_17675"/>
<evidence type="ECO:0000313" key="7">
    <source>
        <dbReference type="EMBL" id="ATI44018.1"/>
    </source>
</evidence>
<reference evidence="7 8" key="1">
    <citation type="submission" date="2017-05" db="EMBL/GenBank/DDBJ databases">
        <title>Comparative genomic and metabolic analysis of manganese-oxidizing mechanisms in Celeribater manganoxidans DY25T: its adaption to the environment of polymetallic nodule.</title>
        <authorList>
            <person name="Wang X."/>
        </authorList>
    </citation>
    <scope>NUCLEOTIDE SEQUENCE [LARGE SCALE GENOMIC DNA]</scope>
    <source>
        <strain evidence="7 8">DY25</strain>
        <plasmid evidence="8">pdy25-e</plasmid>
    </source>
</reference>
<dbReference type="Gene3D" id="3.90.180.10">
    <property type="entry name" value="Medium-chain alcohol dehydrogenases, catalytic domain"/>
    <property type="match status" value="1"/>
</dbReference>
<evidence type="ECO:0000256" key="1">
    <source>
        <dbReference type="ARBA" id="ARBA00001947"/>
    </source>
</evidence>
<dbReference type="GO" id="GO:0008270">
    <property type="term" value="F:zinc ion binding"/>
    <property type="evidence" value="ECO:0007669"/>
    <property type="project" value="InterPro"/>
</dbReference>
<evidence type="ECO:0000256" key="4">
    <source>
        <dbReference type="ARBA" id="ARBA00022833"/>
    </source>
</evidence>
<evidence type="ECO:0000256" key="5">
    <source>
        <dbReference type="ARBA" id="ARBA00023002"/>
    </source>
</evidence>